<evidence type="ECO:0000256" key="3">
    <source>
        <dbReference type="ARBA" id="ARBA00022553"/>
    </source>
</evidence>
<dbReference type="Pfam" id="PF00512">
    <property type="entry name" value="HisKA"/>
    <property type="match status" value="1"/>
</dbReference>
<evidence type="ECO:0000259" key="6">
    <source>
        <dbReference type="PROSITE" id="PS50109"/>
    </source>
</evidence>
<dbReference type="PANTHER" id="PTHR43547">
    <property type="entry name" value="TWO-COMPONENT HISTIDINE KINASE"/>
    <property type="match status" value="1"/>
</dbReference>
<dbReference type="InterPro" id="IPR001789">
    <property type="entry name" value="Sig_transdc_resp-reg_receiver"/>
</dbReference>
<dbReference type="InterPro" id="IPR003661">
    <property type="entry name" value="HisK_dim/P_dom"/>
</dbReference>
<evidence type="ECO:0000256" key="4">
    <source>
        <dbReference type="PROSITE-ProRule" id="PRU00169"/>
    </source>
</evidence>
<dbReference type="InterPro" id="IPR011006">
    <property type="entry name" value="CheY-like_superfamily"/>
</dbReference>
<evidence type="ECO:0000256" key="2">
    <source>
        <dbReference type="ARBA" id="ARBA00012438"/>
    </source>
</evidence>
<organism evidence="8 9">
    <name type="scientific">Massilia phyllostachyos</name>
    <dbReference type="NCBI Taxonomy" id="2898585"/>
    <lineage>
        <taxon>Bacteria</taxon>
        <taxon>Pseudomonadati</taxon>
        <taxon>Pseudomonadota</taxon>
        <taxon>Betaproteobacteria</taxon>
        <taxon>Burkholderiales</taxon>
        <taxon>Oxalobacteraceae</taxon>
        <taxon>Telluria group</taxon>
        <taxon>Massilia</taxon>
    </lineage>
</organism>
<dbReference type="CDD" id="cd19920">
    <property type="entry name" value="REC_PA4781-like"/>
    <property type="match status" value="1"/>
</dbReference>
<dbReference type="PROSITE" id="PS50109">
    <property type="entry name" value="HIS_KIN"/>
    <property type="match status" value="1"/>
</dbReference>
<dbReference type="EC" id="2.7.13.3" evidence="2"/>
<dbReference type="SMART" id="SM00388">
    <property type="entry name" value="HisKA"/>
    <property type="match status" value="1"/>
</dbReference>
<protein>
    <recommendedName>
        <fullName evidence="2">histidine kinase</fullName>
        <ecNumber evidence="2">2.7.13.3</ecNumber>
    </recommendedName>
</protein>
<comment type="catalytic activity">
    <reaction evidence="1">
        <text>ATP + protein L-histidine = ADP + protein N-phospho-L-histidine.</text>
        <dbReference type="EC" id="2.7.13.3"/>
    </reaction>
</comment>
<dbReference type="CDD" id="cd00082">
    <property type="entry name" value="HisKA"/>
    <property type="match status" value="1"/>
</dbReference>
<dbReference type="SMART" id="SM00448">
    <property type="entry name" value="REC"/>
    <property type="match status" value="2"/>
</dbReference>
<feature type="region of interest" description="Disordered" evidence="5">
    <location>
        <begin position="134"/>
        <end position="154"/>
    </location>
</feature>
<dbReference type="SUPFAM" id="SSF52172">
    <property type="entry name" value="CheY-like"/>
    <property type="match status" value="2"/>
</dbReference>
<dbReference type="Pfam" id="PF02518">
    <property type="entry name" value="HATPase_c"/>
    <property type="match status" value="1"/>
</dbReference>
<dbReference type="InterPro" id="IPR036097">
    <property type="entry name" value="HisK_dim/P_sf"/>
</dbReference>
<feature type="domain" description="Response regulatory" evidence="7">
    <location>
        <begin position="6"/>
        <end position="123"/>
    </location>
</feature>
<dbReference type="Gene3D" id="3.30.565.10">
    <property type="entry name" value="Histidine kinase-like ATPase, C-terminal domain"/>
    <property type="match status" value="1"/>
</dbReference>
<evidence type="ECO:0000256" key="5">
    <source>
        <dbReference type="SAM" id="MobiDB-lite"/>
    </source>
</evidence>
<reference evidence="8" key="1">
    <citation type="submission" date="2021-11" db="EMBL/GenBank/DDBJ databases">
        <title>The complete genome of Massilia sp sp. G4R7.</title>
        <authorList>
            <person name="Liu L."/>
            <person name="Yue J."/>
            <person name="Yuan J."/>
            <person name="Yang F."/>
            <person name="Li L."/>
        </authorList>
    </citation>
    <scope>NUCLEOTIDE SEQUENCE</scope>
    <source>
        <strain evidence="8">G4R7</strain>
    </source>
</reference>
<dbReference type="InterPro" id="IPR005467">
    <property type="entry name" value="His_kinase_dom"/>
</dbReference>
<accession>A0ABS8PZY8</accession>
<comment type="caution">
    <text evidence="8">The sequence shown here is derived from an EMBL/GenBank/DDBJ whole genome shotgun (WGS) entry which is preliminary data.</text>
</comment>
<evidence type="ECO:0000313" key="8">
    <source>
        <dbReference type="EMBL" id="MCD2514899.1"/>
    </source>
</evidence>
<dbReference type="PANTHER" id="PTHR43547:SF2">
    <property type="entry name" value="HYBRID SIGNAL TRANSDUCTION HISTIDINE KINASE C"/>
    <property type="match status" value="1"/>
</dbReference>
<feature type="domain" description="Response regulatory" evidence="7">
    <location>
        <begin position="179"/>
        <end position="294"/>
    </location>
</feature>
<feature type="modified residue" description="4-aspartylphosphate" evidence="4">
    <location>
        <position position="56"/>
    </location>
</feature>
<name>A0ABS8PZY8_9BURK</name>
<dbReference type="SMART" id="SM00387">
    <property type="entry name" value="HATPase_c"/>
    <property type="match status" value="1"/>
</dbReference>
<evidence type="ECO:0000256" key="1">
    <source>
        <dbReference type="ARBA" id="ARBA00000085"/>
    </source>
</evidence>
<dbReference type="SUPFAM" id="SSF55874">
    <property type="entry name" value="ATPase domain of HSP90 chaperone/DNA topoisomerase II/histidine kinase"/>
    <property type="match status" value="1"/>
</dbReference>
<dbReference type="EMBL" id="JAJNOC010000001">
    <property type="protein sequence ID" value="MCD2514899.1"/>
    <property type="molecule type" value="Genomic_DNA"/>
</dbReference>
<feature type="modified residue" description="4-aspartylphosphate" evidence="4">
    <location>
        <position position="227"/>
    </location>
</feature>
<sequence length="530" mass="57390">MDKSAAILIVDDYLLIRTHVRQVLAELGFLNVLQADNGKTAQDLMRKQQIDIVVGDWGMPVMSGIDLLKWMRADHRYTTTPFMMLTAETNPQSVRTALQAGVNAYMIKPFTVHSFASKFMAMLGVTLEAAPNPFARPAQPAPKPNPAPAPEPAPAPALLPASNVIGLTAPIGERVKKSTVLIVDDIPTNIEVLAGVLKDEYAIKVAISGKKALEIADAFHIDLILLDIMMPAMDGYETCRQLKANPKTAHIPIIFLSARDASEDVVAGLRLGAVDYVSKPADPTILKARLSAHLLLATAMQDIRRQNELLIENARLREDVERITRHDLKSPIAVALHGSQSLLAGQLTEPQREQAHMIETAAENALEMINRTLDVYKMEQGSYQAALQLFDLGELLARVCRHVALACDGADVALQFAPPEDVMCLGEPLLCYSMFNNVLKNAIEASPAGGKVSVNIAPGYGNLHVMIDNAGEVPAAARERFFDKYAPSDKVGGSGLGTYSIRLMAEVQGGSVSMDTGHGRTRLTITLPCP</sequence>
<evidence type="ECO:0000259" key="7">
    <source>
        <dbReference type="PROSITE" id="PS50110"/>
    </source>
</evidence>
<dbReference type="InterPro" id="IPR003594">
    <property type="entry name" value="HATPase_dom"/>
</dbReference>
<dbReference type="Gene3D" id="1.10.287.130">
    <property type="match status" value="1"/>
</dbReference>
<dbReference type="RefSeq" id="WP_231056243.1">
    <property type="nucleotide sequence ID" value="NZ_JAJNOC010000001.1"/>
</dbReference>
<dbReference type="Proteomes" id="UP001179361">
    <property type="component" value="Unassembled WGS sequence"/>
</dbReference>
<keyword evidence="3 4" id="KW-0597">Phosphoprotein</keyword>
<evidence type="ECO:0000313" key="9">
    <source>
        <dbReference type="Proteomes" id="UP001179361"/>
    </source>
</evidence>
<proteinExistence type="predicted"/>
<feature type="domain" description="Histidine kinase" evidence="6">
    <location>
        <begin position="323"/>
        <end position="530"/>
    </location>
</feature>
<dbReference type="PROSITE" id="PS50110">
    <property type="entry name" value="RESPONSE_REGULATORY"/>
    <property type="match status" value="2"/>
</dbReference>
<dbReference type="InterPro" id="IPR036890">
    <property type="entry name" value="HATPase_C_sf"/>
</dbReference>
<gene>
    <name evidence="8" type="ORF">LQ564_01060</name>
</gene>
<keyword evidence="9" id="KW-1185">Reference proteome</keyword>
<dbReference type="Gene3D" id="3.40.50.2300">
    <property type="match status" value="2"/>
</dbReference>
<feature type="compositionally biased region" description="Pro residues" evidence="5">
    <location>
        <begin position="139"/>
        <end position="154"/>
    </location>
</feature>
<dbReference type="SUPFAM" id="SSF47384">
    <property type="entry name" value="Homodimeric domain of signal transducing histidine kinase"/>
    <property type="match status" value="1"/>
</dbReference>
<dbReference type="Pfam" id="PF00072">
    <property type="entry name" value="Response_reg"/>
    <property type="match status" value="2"/>
</dbReference>